<evidence type="ECO:0000256" key="1">
    <source>
        <dbReference type="SAM" id="MobiDB-lite"/>
    </source>
</evidence>
<keyword evidence="4" id="KW-1185">Reference proteome</keyword>
<reference evidence="3 4" key="2">
    <citation type="submission" date="2020-08" db="EMBL/GenBank/DDBJ databases">
        <authorList>
            <person name="Ueki A."/>
            <person name="Tonouchi A."/>
        </authorList>
    </citation>
    <scope>NUCLEOTIDE SEQUENCE [LARGE SCALE GENOMIC DNA]</scope>
    <source>
        <strain evidence="3 4">CTTW</strain>
    </source>
</reference>
<dbReference type="InterPro" id="IPR019734">
    <property type="entry name" value="TPR_rpt"/>
</dbReference>
<dbReference type="GO" id="GO:0016740">
    <property type="term" value="F:transferase activity"/>
    <property type="evidence" value="ECO:0007669"/>
    <property type="project" value="UniProtKB-KW"/>
</dbReference>
<dbReference type="InterPro" id="IPR011990">
    <property type="entry name" value="TPR-like_helical_dom_sf"/>
</dbReference>
<dbReference type="RefSeq" id="WP_185255927.1">
    <property type="nucleotide sequence ID" value="NZ_AP023368.1"/>
</dbReference>
<evidence type="ECO:0000259" key="2">
    <source>
        <dbReference type="Pfam" id="PF00535"/>
    </source>
</evidence>
<dbReference type="AlphaFoldDB" id="A0A7I8DSM8"/>
<proteinExistence type="predicted"/>
<dbReference type="EMBL" id="AP023368">
    <property type="protein sequence ID" value="BCK00232.1"/>
    <property type="molecule type" value="Genomic_DNA"/>
</dbReference>
<dbReference type="KEGG" id="acht:bsdcttw_32720"/>
<dbReference type="SMART" id="SM00028">
    <property type="entry name" value="TPR"/>
    <property type="match status" value="3"/>
</dbReference>
<dbReference type="SUPFAM" id="SSF48452">
    <property type="entry name" value="TPR-like"/>
    <property type="match status" value="1"/>
</dbReference>
<sequence>MVSISLAMIVKDEENNIKRCLDSVLGVVDEIIIVDTGSTDQTKKICSFYTDKIYDFKWIDDFSAARNFSYDFATMDYILWLDADDYLLPEDREKLIKLKETMDPGINTVMMKYATGLDLQGNVTFSYYRERMTKRALKFRWNEPVHEYMLTIEPILESDICITHGKIQTDKSSDRNLQIYENKIKNKEFLSPRGVFYYARELKDHDRFLEAAGQFELFLDTDMGWVEDNISACSELAKCYLMLNQDKRALACLFKSFIYSTPRAEICCQIGYYYQEKNDYKTAAYWFEFILTLKKPEKCWGFLQHDCWSYIPLIECAVCYDRLGNYKKALKFNTRALKEKPDSLSAQKNQRYLQDKVTSQQYKKKSQNQKIDSD</sequence>
<feature type="domain" description="Glycosyltransferase 2-like" evidence="2">
    <location>
        <begin position="5"/>
        <end position="116"/>
    </location>
</feature>
<dbReference type="Gene3D" id="3.90.550.10">
    <property type="entry name" value="Spore Coat Polysaccharide Biosynthesis Protein SpsA, Chain A"/>
    <property type="match status" value="1"/>
</dbReference>
<gene>
    <name evidence="3" type="ORF">bsdcttw_32720</name>
</gene>
<feature type="region of interest" description="Disordered" evidence="1">
    <location>
        <begin position="354"/>
        <end position="374"/>
    </location>
</feature>
<accession>A0A7I8DSM8</accession>
<dbReference type="Pfam" id="PF00535">
    <property type="entry name" value="Glycos_transf_2"/>
    <property type="match status" value="1"/>
</dbReference>
<dbReference type="InterPro" id="IPR029044">
    <property type="entry name" value="Nucleotide-diphossugar_trans"/>
</dbReference>
<organism evidence="3 4">
    <name type="scientific">Anaerocolumna chitinilytica</name>
    <dbReference type="NCBI Taxonomy" id="1727145"/>
    <lineage>
        <taxon>Bacteria</taxon>
        <taxon>Bacillati</taxon>
        <taxon>Bacillota</taxon>
        <taxon>Clostridia</taxon>
        <taxon>Lachnospirales</taxon>
        <taxon>Lachnospiraceae</taxon>
        <taxon>Anaerocolumna</taxon>
    </lineage>
</organism>
<dbReference type="CDD" id="cd02511">
    <property type="entry name" value="Beta4Glucosyltransferase"/>
    <property type="match status" value="1"/>
</dbReference>
<dbReference type="SUPFAM" id="SSF53448">
    <property type="entry name" value="Nucleotide-diphospho-sugar transferases"/>
    <property type="match status" value="1"/>
</dbReference>
<evidence type="ECO:0000313" key="3">
    <source>
        <dbReference type="EMBL" id="BCK00232.1"/>
    </source>
</evidence>
<dbReference type="PANTHER" id="PTHR43630">
    <property type="entry name" value="POLY-BETA-1,6-N-ACETYL-D-GLUCOSAMINE SYNTHASE"/>
    <property type="match status" value="1"/>
</dbReference>
<dbReference type="Gene3D" id="1.25.40.10">
    <property type="entry name" value="Tetratricopeptide repeat domain"/>
    <property type="match status" value="1"/>
</dbReference>
<name>A0A7I8DSM8_9FIRM</name>
<dbReference type="PANTHER" id="PTHR43630:SF2">
    <property type="entry name" value="GLYCOSYLTRANSFERASE"/>
    <property type="match status" value="1"/>
</dbReference>
<reference evidence="3 4" key="1">
    <citation type="submission" date="2020-08" db="EMBL/GenBank/DDBJ databases">
        <title>Draft genome sequencing of an Anaerocolumna strain isolated from anoxic soil subjected to BSD treatment.</title>
        <authorList>
            <person name="Uek A."/>
            <person name="Tonouchi A."/>
        </authorList>
    </citation>
    <scope>NUCLEOTIDE SEQUENCE [LARGE SCALE GENOMIC DNA]</scope>
    <source>
        <strain evidence="3 4">CTTW</strain>
    </source>
</reference>
<dbReference type="InterPro" id="IPR001173">
    <property type="entry name" value="Glyco_trans_2-like"/>
</dbReference>
<protein>
    <submittedName>
        <fullName evidence="3">Glycosyl transferase</fullName>
    </submittedName>
</protein>
<keyword evidence="3" id="KW-0808">Transferase</keyword>
<evidence type="ECO:0000313" key="4">
    <source>
        <dbReference type="Proteomes" id="UP000515703"/>
    </source>
</evidence>
<dbReference type="Proteomes" id="UP000515703">
    <property type="component" value="Chromosome"/>
</dbReference>